<feature type="chain" id="PRO_5039723724" evidence="1">
    <location>
        <begin position="25"/>
        <end position="359"/>
    </location>
</feature>
<keyword evidence="4" id="KW-1185">Reference proteome</keyword>
<protein>
    <submittedName>
        <fullName evidence="3">Beta-lactamase family protein</fullName>
    </submittedName>
</protein>
<comment type="caution">
    <text evidence="3">The sequence shown here is derived from an EMBL/GenBank/DDBJ whole genome shotgun (WGS) entry which is preliminary data.</text>
</comment>
<feature type="domain" description="Beta-lactamase-related" evidence="2">
    <location>
        <begin position="42"/>
        <end position="351"/>
    </location>
</feature>
<dbReference type="PANTHER" id="PTHR46825">
    <property type="entry name" value="D-ALANYL-D-ALANINE-CARBOXYPEPTIDASE/ENDOPEPTIDASE AMPH"/>
    <property type="match status" value="1"/>
</dbReference>
<dbReference type="Pfam" id="PF00144">
    <property type="entry name" value="Beta-lactamase"/>
    <property type="match status" value="1"/>
</dbReference>
<feature type="signal peptide" evidence="1">
    <location>
        <begin position="1"/>
        <end position="24"/>
    </location>
</feature>
<dbReference type="RefSeq" id="WP_196414264.1">
    <property type="nucleotide sequence ID" value="NZ_JADQTO010000005.1"/>
</dbReference>
<evidence type="ECO:0000256" key="1">
    <source>
        <dbReference type="SAM" id="SignalP"/>
    </source>
</evidence>
<proteinExistence type="predicted"/>
<name>A0A931C343_9ACTN</name>
<accession>A0A931C343</accession>
<reference evidence="3" key="1">
    <citation type="submission" date="2020-11" db="EMBL/GenBank/DDBJ databases">
        <title>Isolation and identification of active actinomycetes.</title>
        <authorList>
            <person name="Sun X."/>
        </authorList>
    </citation>
    <scope>NUCLEOTIDE SEQUENCE</scope>
    <source>
        <strain evidence="3">NEAU-A11</strain>
    </source>
</reference>
<dbReference type="SUPFAM" id="SSF56601">
    <property type="entry name" value="beta-lactamase/transpeptidase-like"/>
    <property type="match status" value="1"/>
</dbReference>
<dbReference type="Proteomes" id="UP000598146">
    <property type="component" value="Unassembled WGS sequence"/>
</dbReference>
<keyword evidence="1" id="KW-0732">Signal</keyword>
<dbReference type="EMBL" id="JADQTO010000005">
    <property type="protein sequence ID" value="MBG0562494.1"/>
    <property type="molecule type" value="Genomic_DNA"/>
</dbReference>
<dbReference type="InterPro" id="IPR001466">
    <property type="entry name" value="Beta-lactam-related"/>
</dbReference>
<organism evidence="3 4">
    <name type="scientific">Actinoplanes aureus</name>
    <dbReference type="NCBI Taxonomy" id="2792083"/>
    <lineage>
        <taxon>Bacteria</taxon>
        <taxon>Bacillati</taxon>
        <taxon>Actinomycetota</taxon>
        <taxon>Actinomycetes</taxon>
        <taxon>Micromonosporales</taxon>
        <taxon>Micromonosporaceae</taxon>
        <taxon>Actinoplanes</taxon>
    </lineage>
</organism>
<dbReference type="Gene3D" id="3.40.710.10">
    <property type="entry name" value="DD-peptidase/beta-lactamase superfamily"/>
    <property type="match status" value="1"/>
</dbReference>
<dbReference type="PANTHER" id="PTHR46825:SF7">
    <property type="entry name" value="D-ALANYL-D-ALANINE CARBOXYPEPTIDASE"/>
    <property type="match status" value="1"/>
</dbReference>
<evidence type="ECO:0000313" key="4">
    <source>
        <dbReference type="Proteomes" id="UP000598146"/>
    </source>
</evidence>
<dbReference type="InterPro" id="IPR050491">
    <property type="entry name" value="AmpC-like"/>
</dbReference>
<dbReference type="AlphaFoldDB" id="A0A931C343"/>
<evidence type="ECO:0000313" key="3">
    <source>
        <dbReference type="EMBL" id="MBG0562494.1"/>
    </source>
</evidence>
<evidence type="ECO:0000259" key="2">
    <source>
        <dbReference type="Pfam" id="PF00144"/>
    </source>
</evidence>
<gene>
    <name evidence="3" type="ORF">I4J89_13600</name>
</gene>
<dbReference type="InterPro" id="IPR012338">
    <property type="entry name" value="Beta-lactam/transpept-like"/>
</dbReference>
<sequence length="359" mass="38841">MRRVLISMATALAVLAAPAAAATAATPHDELQRELDRVTAAGAVGVLAEVRDEHGTWRGSSGSAIHGTTRPVPVHGRFRAGSITKTFVATVVLQLAEEGRLRLDDTIETWLPGTVPGGDRITLRRLLNHTGGVPDVRPTLPLPPSPEFFANRWRTRTAGELIQRALTQPVTSPGSFKYSNTGYLLLGEVIEKAGRGSYGDQIERRIIRPLGLHGTSMPGTSPRIPGAHSRGYVPGPDGLVDYTEMNPSLFGASGELISTAADLRRFFDALLSGRLVKGPWFDEMLKPGVRDGRYGLGLAWRDTDCGIRVYGNDGDALAYQSYAFTTADRRRQVTVALTPDFTTNPDNAVNAFLNHAFCR</sequence>